<dbReference type="EMBL" id="AP025730">
    <property type="protein sequence ID" value="BDI05557.1"/>
    <property type="molecule type" value="Genomic_DNA"/>
</dbReference>
<organism evidence="1 2">
    <name type="scientific">Sphaerotilus microaerophilus</name>
    <dbReference type="NCBI Taxonomy" id="2914710"/>
    <lineage>
        <taxon>Bacteria</taxon>
        <taxon>Pseudomonadati</taxon>
        <taxon>Pseudomonadota</taxon>
        <taxon>Betaproteobacteria</taxon>
        <taxon>Burkholderiales</taxon>
        <taxon>Sphaerotilaceae</taxon>
        <taxon>Sphaerotilus</taxon>
    </lineage>
</organism>
<name>A0ABM7YM81_9BURK</name>
<sequence>MLGLLELQQFSHVTAVVRLGEVVARTTRSWPSSEGSFKPALGKRMAAGMAGSRGRCGSIGGGGEDWRGTVASRERLHVLRCS</sequence>
<dbReference type="Proteomes" id="UP001057498">
    <property type="component" value="Chromosome"/>
</dbReference>
<keyword evidence="2" id="KW-1185">Reference proteome</keyword>
<proteinExistence type="predicted"/>
<evidence type="ECO:0000313" key="2">
    <source>
        <dbReference type="Proteomes" id="UP001057498"/>
    </source>
</evidence>
<evidence type="ECO:0000313" key="1">
    <source>
        <dbReference type="EMBL" id="BDI05557.1"/>
    </source>
</evidence>
<gene>
    <name evidence="1" type="ORF">CATMQ487_25270</name>
</gene>
<accession>A0ABM7YM81</accession>
<protein>
    <submittedName>
        <fullName evidence="1">Uncharacterized protein</fullName>
    </submittedName>
</protein>
<reference evidence="1" key="1">
    <citation type="submission" date="2022-04" db="EMBL/GenBank/DDBJ databases">
        <title>Whole genome sequence of Sphaerotilus sp. FB-5.</title>
        <authorList>
            <person name="Takeda M."/>
            <person name="Narihara S."/>
            <person name="Akimoto M."/>
            <person name="Akimoto R."/>
            <person name="Nishiyashiki S."/>
            <person name="Murakami T."/>
        </authorList>
    </citation>
    <scope>NUCLEOTIDE SEQUENCE</scope>
    <source>
        <strain evidence="1">FB-5</strain>
    </source>
</reference>